<dbReference type="PANTHER" id="PTHR43976:SF16">
    <property type="entry name" value="SHORT-CHAIN DEHYDROGENASE_REDUCTASE FAMILY PROTEIN"/>
    <property type="match status" value="1"/>
</dbReference>
<dbReference type="GO" id="GO:0016491">
    <property type="term" value="F:oxidoreductase activity"/>
    <property type="evidence" value="ECO:0007669"/>
    <property type="project" value="UniProtKB-KW"/>
</dbReference>
<dbReference type="Gene3D" id="3.40.50.720">
    <property type="entry name" value="NAD(P)-binding Rossmann-like Domain"/>
    <property type="match status" value="1"/>
</dbReference>
<dbReference type="Proteomes" id="UP000249754">
    <property type="component" value="Unassembled WGS sequence"/>
</dbReference>
<dbReference type="CDD" id="cd05374">
    <property type="entry name" value="17beta-HSD-like_SDR_c"/>
    <property type="match status" value="1"/>
</dbReference>
<dbReference type="InterPro" id="IPR002347">
    <property type="entry name" value="SDR_fam"/>
</dbReference>
<dbReference type="InterPro" id="IPR057326">
    <property type="entry name" value="KR_dom"/>
</dbReference>
<sequence length="299" mass="32542">MQTAALVSGVHLSYKKTQIMENQKVWFVTGASKGLGLTLIKQLLAQGHLVAATSRSIEELNEGVGATASERYLPLSVDLRVEQSVEQAVEKTMNQFGRIDFVVNNAGYGLAGSLEELSDEEARGNFDINVFGSLNVIRKVMPHLRAQQSGHIFNISSIGGFTGYFPGFGIYCATKFAVQGFTEALAAEVKSFGIYATIVSPGYFRTNFLSTGSLNVPKHQIEAYKEVRESQNQHQHLIDGNQAGDPEKAAAAIIKVATEENPPLHLFLGQDAYDLAYAKMDAVKGDLENLKEMITSTGF</sequence>
<accession>A0A327T6D5</accession>
<evidence type="ECO:0000313" key="6">
    <source>
        <dbReference type="Proteomes" id="UP000249754"/>
    </source>
</evidence>
<evidence type="ECO:0000256" key="2">
    <source>
        <dbReference type="ARBA" id="ARBA00023002"/>
    </source>
</evidence>
<feature type="domain" description="Ketoreductase" evidence="4">
    <location>
        <begin position="24"/>
        <end position="207"/>
    </location>
</feature>
<organism evidence="5 6">
    <name type="scientific">Pedobacter cryoconitis</name>
    <dbReference type="NCBI Taxonomy" id="188932"/>
    <lineage>
        <taxon>Bacteria</taxon>
        <taxon>Pseudomonadati</taxon>
        <taxon>Bacteroidota</taxon>
        <taxon>Sphingobacteriia</taxon>
        <taxon>Sphingobacteriales</taxon>
        <taxon>Sphingobacteriaceae</taxon>
        <taxon>Pedobacter</taxon>
    </lineage>
</organism>
<dbReference type="Pfam" id="PF00106">
    <property type="entry name" value="adh_short"/>
    <property type="match status" value="1"/>
</dbReference>
<reference evidence="5 6" key="1">
    <citation type="submission" date="2018-06" db="EMBL/GenBank/DDBJ databases">
        <title>Genomic Encyclopedia of Archaeal and Bacterial Type Strains, Phase II (KMG-II): from individual species to whole genera.</title>
        <authorList>
            <person name="Goeker M."/>
        </authorList>
    </citation>
    <scope>NUCLEOTIDE SEQUENCE [LARGE SCALE GENOMIC DNA]</scope>
    <source>
        <strain evidence="5 6">DSM 14825</strain>
    </source>
</reference>
<keyword evidence="2" id="KW-0560">Oxidoreductase</keyword>
<evidence type="ECO:0000313" key="5">
    <source>
        <dbReference type="EMBL" id="RAJ35644.1"/>
    </source>
</evidence>
<comment type="similarity">
    <text evidence="1 3">Belongs to the short-chain dehydrogenases/reductases (SDR) family.</text>
</comment>
<dbReference type="SMART" id="SM00822">
    <property type="entry name" value="PKS_KR"/>
    <property type="match status" value="1"/>
</dbReference>
<comment type="caution">
    <text evidence="5">The sequence shown here is derived from an EMBL/GenBank/DDBJ whole genome shotgun (WGS) entry which is preliminary data.</text>
</comment>
<dbReference type="InterPro" id="IPR020904">
    <property type="entry name" value="Sc_DH/Rdtase_CS"/>
</dbReference>
<dbReference type="EMBL" id="QLLR01000002">
    <property type="protein sequence ID" value="RAJ35644.1"/>
    <property type="molecule type" value="Genomic_DNA"/>
</dbReference>
<dbReference type="PROSITE" id="PS00061">
    <property type="entry name" value="ADH_SHORT"/>
    <property type="match status" value="1"/>
</dbReference>
<proteinExistence type="inferred from homology"/>
<dbReference type="PRINTS" id="PR00081">
    <property type="entry name" value="GDHRDH"/>
</dbReference>
<dbReference type="STRING" id="188932.AY601_0694"/>
<dbReference type="PRINTS" id="PR00080">
    <property type="entry name" value="SDRFAMILY"/>
</dbReference>
<name>A0A327T6D5_9SPHI</name>
<evidence type="ECO:0000256" key="1">
    <source>
        <dbReference type="ARBA" id="ARBA00006484"/>
    </source>
</evidence>
<gene>
    <name evidence="5" type="ORF">LY11_00890</name>
</gene>
<dbReference type="InterPro" id="IPR036291">
    <property type="entry name" value="NAD(P)-bd_dom_sf"/>
</dbReference>
<dbReference type="InterPro" id="IPR051911">
    <property type="entry name" value="SDR_oxidoreductase"/>
</dbReference>
<evidence type="ECO:0000256" key="3">
    <source>
        <dbReference type="RuleBase" id="RU000363"/>
    </source>
</evidence>
<protein>
    <submittedName>
        <fullName evidence="5">NADP-dependent 3-hydroxy acid dehydrogenase YdfG</fullName>
    </submittedName>
</protein>
<dbReference type="SUPFAM" id="SSF51735">
    <property type="entry name" value="NAD(P)-binding Rossmann-fold domains"/>
    <property type="match status" value="1"/>
</dbReference>
<dbReference type="PANTHER" id="PTHR43976">
    <property type="entry name" value="SHORT CHAIN DEHYDROGENASE"/>
    <property type="match status" value="1"/>
</dbReference>
<dbReference type="AlphaFoldDB" id="A0A327T6D5"/>
<evidence type="ECO:0000259" key="4">
    <source>
        <dbReference type="SMART" id="SM00822"/>
    </source>
</evidence>